<name>A0ABQ3A0Q7_9ACTN</name>
<evidence type="ECO:0000313" key="2">
    <source>
        <dbReference type="EMBL" id="GGY28663.1"/>
    </source>
</evidence>
<dbReference type="Proteomes" id="UP000600946">
    <property type="component" value="Unassembled WGS sequence"/>
</dbReference>
<dbReference type="EMBL" id="BMUU01000003">
    <property type="protein sequence ID" value="GGY28663.1"/>
    <property type="molecule type" value="Genomic_DNA"/>
</dbReference>
<proteinExistence type="predicted"/>
<feature type="region of interest" description="Disordered" evidence="1">
    <location>
        <begin position="1"/>
        <end position="121"/>
    </location>
</feature>
<protein>
    <submittedName>
        <fullName evidence="2">Uncharacterized protein</fullName>
    </submittedName>
</protein>
<evidence type="ECO:0000313" key="3">
    <source>
        <dbReference type="Proteomes" id="UP000600946"/>
    </source>
</evidence>
<sequence length="133" mass="14609">MHPGTQTRQFGAQRASLGACHGDPESTAQLVPHQVRDDSGYAPLNGLNQVQDTQLPGGPRPLGSAGGVRSRRHARSLRSWRSKRKLNKNAAGLSPQCGRPRIPQGRRSGRRRSRMWRGPAVGNCNRIYNPVRS</sequence>
<feature type="compositionally biased region" description="Basic residues" evidence="1">
    <location>
        <begin position="69"/>
        <end position="87"/>
    </location>
</feature>
<keyword evidence="3" id="KW-1185">Reference proteome</keyword>
<gene>
    <name evidence="2" type="ORF">GCM10010326_22940</name>
</gene>
<feature type="compositionally biased region" description="Polar residues" evidence="1">
    <location>
        <begin position="1"/>
        <end position="10"/>
    </location>
</feature>
<evidence type="ECO:0000256" key="1">
    <source>
        <dbReference type="SAM" id="MobiDB-lite"/>
    </source>
</evidence>
<reference evidence="3" key="1">
    <citation type="journal article" date="2019" name="Int. J. Syst. Evol. Microbiol.">
        <title>The Global Catalogue of Microorganisms (GCM) 10K type strain sequencing project: providing services to taxonomists for standard genome sequencing and annotation.</title>
        <authorList>
            <consortium name="The Broad Institute Genomics Platform"/>
            <consortium name="The Broad Institute Genome Sequencing Center for Infectious Disease"/>
            <person name="Wu L."/>
            <person name="Ma J."/>
        </authorList>
    </citation>
    <scope>NUCLEOTIDE SEQUENCE [LARGE SCALE GENOMIC DNA]</scope>
    <source>
        <strain evidence="3">JCM 4594</strain>
    </source>
</reference>
<organism evidence="2 3">
    <name type="scientific">Streptomyces xanthochromogenes</name>
    <dbReference type="NCBI Taxonomy" id="67384"/>
    <lineage>
        <taxon>Bacteria</taxon>
        <taxon>Bacillati</taxon>
        <taxon>Actinomycetota</taxon>
        <taxon>Actinomycetes</taxon>
        <taxon>Kitasatosporales</taxon>
        <taxon>Streptomycetaceae</taxon>
        <taxon>Streptomyces</taxon>
    </lineage>
</organism>
<comment type="caution">
    <text evidence="2">The sequence shown here is derived from an EMBL/GenBank/DDBJ whole genome shotgun (WGS) entry which is preliminary data.</text>
</comment>
<accession>A0ABQ3A0Q7</accession>